<reference evidence="1" key="1">
    <citation type="submission" date="2020-04" db="EMBL/GenBank/DDBJ databases">
        <authorList>
            <person name="Chiriac C."/>
            <person name="Salcher M."/>
            <person name="Ghai R."/>
            <person name="Kavagutti S V."/>
        </authorList>
    </citation>
    <scope>NUCLEOTIDE SEQUENCE</scope>
</reference>
<protein>
    <submittedName>
        <fullName evidence="1">Uncharacterized protein</fullName>
    </submittedName>
</protein>
<organism evidence="1">
    <name type="scientific">uncultured Caudovirales phage</name>
    <dbReference type="NCBI Taxonomy" id="2100421"/>
    <lineage>
        <taxon>Viruses</taxon>
        <taxon>Duplodnaviria</taxon>
        <taxon>Heunggongvirae</taxon>
        <taxon>Uroviricota</taxon>
        <taxon>Caudoviricetes</taxon>
        <taxon>Peduoviridae</taxon>
        <taxon>Maltschvirus</taxon>
        <taxon>Maltschvirus maltsch</taxon>
    </lineage>
</organism>
<dbReference type="EMBL" id="LR796495">
    <property type="protein sequence ID" value="CAB4148238.1"/>
    <property type="molecule type" value="Genomic_DNA"/>
</dbReference>
<sequence length="223" mass="26555">MKYYLHDSNSFNDEKITELYLKFGYEGLGLFYTILEKLALQEKPIKTKVLKHQLNVGKKLEKVWAFIEEIDLISSNNGETFNKQLLNFSKKYQVSKEKNAKRILEWRENQSVSENVTSSELVRNTDKVKESKVKENKVKESKESFSEMLSPHLHELKDEYSNFFYYWTEKNNKGKERWECQKFFDISRRVKTWMTNNSKFNNNGNTTEKLGTSAARMEAIRKW</sequence>
<name>A0A6J5MNP9_9CAUD</name>
<accession>A0A6J5MNP9</accession>
<evidence type="ECO:0000313" key="1">
    <source>
        <dbReference type="EMBL" id="CAB4148238.1"/>
    </source>
</evidence>
<gene>
    <name evidence="1" type="ORF">UFOVP520_17</name>
</gene>
<proteinExistence type="predicted"/>